<reference evidence="1" key="1">
    <citation type="journal article" date="2020" name="mSystems">
        <title>Genome- and Community-Level Interaction Insights into Carbon Utilization and Element Cycling Functions of Hydrothermarchaeota in Hydrothermal Sediment.</title>
        <authorList>
            <person name="Zhou Z."/>
            <person name="Liu Y."/>
            <person name="Xu W."/>
            <person name="Pan J."/>
            <person name="Luo Z.H."/>
            <person name="Li M."/>
        </authorList>
    </citation>
    <scope>NUCLEOTIDE SEQUENCE [LARGE SCALE GENOMIC DNA]</scope>
    <source>
        <strain evidence="1">SpSt-897</strain>
    </source>
</reference>
<evidence type="ECO:0000313" key="1">
    <source>
        <dbReference type="EMBL" id="HGF33068.1"/>
    </source>
</evidence>
<organism evidence="1">
    <name type="scientific">Desulfobacca acetoxidans</name>
    <dbReference type="NCBI Taxonomy" id="60893"/>
    <lineage>
        <taxon>Bacteria</taxon>
        <taxon>Pseudomonadati</taxon>
        <taxon>Thermodesulfobacteriota</taxon>
        <taxon>Desulfobaccia</taxon>
        <taxon>Desulfobaccales</taxon>
        <taxon>Desulfobaccaceae</taxon>
        <taxon>Desulfobacca</taxon>
    </lineage>
</organism>
<sequence>MIKGLADPPPSSQTPLPPLIYGNDVLSKGNNISWLHALTAGLLAASGRIEGDEVVIAPKVAGQVVVVNKDKGDPVQPGELLARISSEQLQAQWDRTGPARPQ</sequence>
<dbReference type="EMBL" id="DTMF01000042">
    <property type="protein sequence ID" value="HGF33068.1"/>
    <property type="molecule type" value="Genomic_DNA"/>
</dbReference>
<dbReference type="Gene3D" id="2.40.50.100">
    <property type="match status" value="1"/>
</dbReference>
<proteinExistence type="predicted"/>
<name>A0A7C3Z1D6_9BACT</name>
<gene>
    <name evidence="1" type="ORF">ENW96_01595</name>
</gene>
<protein>
    <submittedName>
        <fullName evidence="1">Biotin/lipoyl-binding protein</fullName>
    </submittedName>
</protein>
<comment type="caution">
    <text evidence="1">The sequence shown here is derived from an EMBL/GenBank/DDBJ whole genome shotgun (WGS) entry which is preliminary data.</text>
</comment>
<dbReference type="AlphaFoldDB" id="A0A7C3Z1D6"/>
<accession>A0A7C3Z1D6</accession>